<dbReference type="InterPro" id="IPR041397">
    <property type="entry name" value="ThiD2"/>
</dbReference>
<accession>A0A7V3UZC5</accession>
<proteinExistence type="predicted"/>
<protein>
    <submittedName>
        <fullName evidence="2">Thiamine-phosphate pyrophosphorylase</fullName>
    </submittedName>
</protein>
<dbReference type="Pfam" id="PF17792">
    <property type="entry name" value="ThiD2"/>
    <property type="match status" value="1"/>
</dbReference>
<dbReference type="AlphaFoldDB" id="A0A7V3UZC5"/>
<comment type="caution">
    <text evidence="2">The sequence shown here is derived from an EMBL/GenBank/DDBJ whole genome shotgun (WGS) entry which is preliminary data.</text>
</comment>
<reference evidence="2" key="1">
    <citation type="journal article" date="2020" name="mSystems">
        <title>Genome- and Community-Level Interaction Insights into Carbon Utilization and Element Cycling Functions of Hydrothermarchaeota in Hydrothermal Sediment.</title>
        <authorList>
            <person name="Zhou Z."/>
            <person name="Liu Y."/>
            <person name="Xu W."/>
            <person name="Pan J."/>
            <person name="Luo Z.H."/>
            <person name="Li M."/>
        </authorList>
    </citation>
    <scope>NUCLEOTIDE SEQUENCE [LARGE SCALE GENOMIC DNA]</scope>
    <source>
        <strain evidence="2">SpSt-914</strain>
    </source>
</reference>
<evidence type="ECO:0000313" key="2">
    <source>
        <dbReference type="EMBL" id="HGD12527.1"/>
    </source>
</evidence>
<organism evidence="2">
    <name type="scientific">candidate division WOR-3 bacterium</name>
    <dbReference type="NCBI Taxonomy" id="2052148"/>
    <lineage>
        <taxon>Bacteria</taxon>
        <taxon>Bacteria division WOR-3</taxon>
    </lineage>
</organism>
<gene>
    <name evidence="2" type="ORF">ENX16_00355</name>
</gene>
<feature type="domain" description="ThiD2" evidence="1">
    <location>
        <begin position="13"/>
        <end position="138"/>
    </location>
</feature>
<dbReference type="EMBL" id="DTMZ01000004">
    <property type="protein sequence ID" value="HGD12527.1"/>
    <property type="molecule type" value="Genomic_DNA"/>
</dbReference>
<sequence length="151" mass="17833">MKRQQKPAPDSARIIDVNLNRLTEGLKVIEDIIRFQLESKSLLSQVRSIRIKLGSKLLPLRREVLEFRASERDLGKTDHFDRLRRRSLEEVLMANFKRSQEAARVLEEIFKVERAKGRGKPPINFKQLRFRLYRLEKKVIQQLQKGIDLAE</sequence>
<name>A0A7V3UZC5_UNCW3</name>
<evidence type="ECO:0000259" key="1">
    <source>
        <dbReference type="Pfam" id="PF17792"/>
    </source>
</evidence>